<dbReference type="EMBL" id="JAAWWB010000019">
    <property type="protein sequence ID" value="KAG6760570.1"/>
    <property type="molecule type" value="Genomic_DNA"/>
</dbReference>
<evidence type="ECO:0000256" key="1">
    <source>
        <dbReference type="SAM" id="Phobius"/>
    </source>
</evidence>
<proteinExistence type="predicted"/>
<protein>
    <submittedName>
        <fullName evidence="2">Uncharacterized protein</fullName>
    </submittedName>
</protein>
<name>A0A8X7ZBV5_POPTO</name>
<sequence length="112" mass="13376">MEDINEERKCQSLARGLHWHWSSVSVNPIALRLRIDHIKNVQERRALPYQVSVWDLEKLISIAREARHVLDFVFSLIPFDFFLFPCLWAFQVFLTLFEMIFKFSLCSDCNEL</sequence>
<reference evidence="2" key="1">
    <citation type="journal article" date="2020" name="bioRxiv">
        <title>Hybrid origin of Populus tomentosa Carr. identified through genome sequencing and phylogenomic analysis.</title>
        <authorList>
            <person name="An X."/>
            <person name="Gao K."/>
            <person name="Chen Z."/>
            <person name="Li J."/>
            <person name="Yang X."/>
            <person name="Yang X."/>
            <person name="Zhou J."/>
            <person name="Guo T."/>
            <person name="Zhao T."/>
            <person name="Huang S."/>
            <person name="Miao D."/>
            <person name="Khan W.U."/>
            <person name="Rao P."/>
            <person name="Ye M."/>
            <person name="Lei B."/>
            <person name="Liao W."/>
            <person name="Wang J."/>
            <person name="Ji L."/>
            <person name="Li Y."/>
            <person name="Guo B."/>
            <person name="Mustafa N.S."/>
            <person name="Li S."/>
            <person name="Yun Q."/>
            <person name="Keller S.R."/>
            <person name="Mao J."/>
            <person name="Zhang R."/>
            <person name="Strauss S.H."/>
        </authorList>
    </citation>
    <scope>NUCLEOTIDE SEQUENCE</scope>
    <source>
        <strain evidence="2">GM15</strain>
        <tissue evidence="2">Leaf</tissue>
    </source>
</reference>
<keyword evidence="1" id="KW-0472">Membrane</keyword>
<dbReference type="AlphaFoldDB" id="A0A8X7ZBV5"/>
<keyword evidence="3" id="KW-1185">Reference proteome</keyword>
<feature type="transmembrane region" description="Helical" evidence="1">
    <location>
        <begin position="69"/>
        <end position="90"/>
    </location>
</feature>
<comment type="caution">
    <text evidence="2">The sequence shown here is derived from an EMBL/GenBank/DDBJ whole genome shotgun (WGS) entry which is preliminary data.</text>
</comment>
<organism evidence="2 3">
    <name type="scientific">Populus tomentosa</name>
    <name type="common">Chinese white poplar</name>
    <dbReference type="NCBI Taxonomy" id="118781"/>
    <lineage>
        <taxon>Eukaryota</taxon>
        <taxon>Viridiplantae</taxon>
        <taxon>Streptophyta</taxon>
        <taxon>Embryophyta</taxon>
        <taxon>Tracheophyta</taxon>
        <taxon>Spermatophyta</taxon>
        <taxon>Magnoliopsida</taxon>
        <taxon>eudicotyledons</taxon>
        <taxon>Gunneridae</taxon>
        <taxon>Pentapetalae</taxon>
        <taxon>rosids</taxon>
        <taxon>fabids</taxon>
        <taxon>Malpighiales</taxon>
        <taxon>Salicaceae</taxon>
        <taxon>Saliceae</taxon>
        <taxon>Populus</taxon>
    </lineage>
</organism>
<keyword evidence="1" id="KW-0812">Transmembrane</keyword>
<dbReference type="Proteomes" id="UP000886885">
    <property type="component" value="Chromosome 10A"/>
</dbReference>
<gene>
    <name evidence="2" type="ORF">POTOM_037093</name>
</gene>
<accession>A0A8X7ZBV5</accession>
<evidence type="ECO:0000313" key="3">
    <source>
        <dbReference type="Proteomes" id="UP000886885"/>
    </source>
</evidence>
<keyword evidence="1" id="KW-1133">Transmembrane helix</keyword>
<evidence type="ECO:0000313" key="2">
    <source>
        <dbReference type="EMBL" id="KAG6760570.1"/>
    </source>
</evidence>